<name>D2XIR9_9BACT</name>
<feature type="region of interest" description="Disordered" evidence="1">
    <location>
        <begin position="26"/>
        <end position="131"/>
    </location>
</feature>
<evidence type="ECO:0000256" key="1">
    <source>
        <dbReference type="SAM" id="MobiDB-lite"/>
    </source>
</evidence>
<protein>
    <submittedName>
        <fullName evidence="2">Uncharacterized protein</fullName>
    </submittedName>
</protein>
<organism evidence="2">
    <name type="scientific">uncultured bacterium 9F08</name>
    <dbReference type="NCBI Taxonomy" id="697051"/>
    <lineage>
        <taxon>Bacteria</taxon>
        <taxon>environmental samples</taxon>
    </lineage>
</organism>
<reference evidence="2" key="2">
    <citation type="journal article" date="2010" name="J. Microbiol.">
        <title>Metagenomic assessment of a sulfur-oxidizing enrichment culture derived from marine sediment.</title>
        <authorList>
            <person name="Jung M.Y."/>
            <person name="Pham V."/>
            <person name="Park S.J."/>
            <person name="Kim S.J."/>
            <person name="Chae J.C."/>
            <person name="Roh Y."/>
            <person name="Rhee S.K."/>
        </authorList>
    </citation>
    <scope>NUCLEOTIDE SEQUENCE</scope>
</reference>
<sequence>MFARCGCWSIRWRTVTTYSGWSTACGRISPRSSTTTSPPPRRTTTSRSTPRWSDPAARPWRCRSAPGRWTSTPSSASPPTGATRRAVVTTRVSSRRSPGCANCSTGRRKRPMPVTLSIASSPRYSRTGSTS</sequence>
<reference evidence="2" key="1">
    <citation type="submission" date="2009-11" db="EMBL/GenBank/DDBJ databases">
        <authorList>
            <person name="Rhee S.-K."/>
            <person name="Park S.-J."/>
        </authorList>
    </citation>
    <scope>NUCLEOTIDE SEQUENCE</scope>
</reference>
<accession>D2XIR9</accession>
<dbReference type="AlphaFoldDB" id="D2XIR9"/>
<feature type="compositionally biased region" description="Low complexity" evidence="1">
    <location>
        <begin position="70"/>
        <end position="97"/>
    </location>
</feature>
<proteinExistence type="predicted"/>
<feature type="compositionally biased region" description="Polar residues" evidence="1">
    <location>
        <begin position="117"/>
        <end position="131"/>
    </location>
</feature>
<feature type="compositionally biased region" description="Low complexity" evidence="1">
    <location>
        <begin position="29"/>
        <end position="51"/>
    </location>
</feature>
<dbReference type="EMBL" id="GU177851">
    <property type="protein sequence ID" value="ADB12528.1"/>
    <property type="molecule type" value="Genomic_DNA"/>
</dbReference>
<evidence type="ECO:0000313" key="2">
    <source>
        <dbReference type="EMBL" id="ADB12528.1"/>
    </source>
</evidence>
<dbReference type="PROSITE" id="PS51257">
    <property type="entry name" value="PROKAR_LIPOPROTEIN"/>
    <property type="match status" value="1"/>
</dbReference>